<protein>
    <recommendedName>
        <fullName evidence="2">histidine kinase</fullName>
        <ecNumber evidence="2">2.7.13.3</ecNumber>
    </recommendedName>
</protein>
<dbReference type="PANTHER" id="PTHR24421:SF10">
    <property type="entry name" value="NITRATE_NITRITE SENSOR PROTEIN NARQ"/>
    <property type="match status" value="1"/>
</dbReference>
<dbReference type="SMART" id="SM00387">
    <property type="entry name" value="HATPase_c"/>
    <property type="match status" value="1"/>
</dbReference>
<keyword evidence="10" id="KW-1133">Transmembrane helix</keyword>
<dbReference type="GO" id="GO:0046983">
    <property type="term" value="F:protein dimerization activity"/>
    <property type="evidence" value="ECO:0007669"/>
    <property type="project" value="InterPro"/>
</dbReference>
<dbReference type="Gene3D" id="3.30.565.10">
    <property type="entry name" value="Histidine kinase-like ATPase, C-terminal domain"/>
    <property type="match status" value="1"/>
</dbReference>
<dbReference type="Proteomes" id="UP000194218">
    <property type="component" value="Chromosome"/>
</dbReference>
<name>A0A1W7D6A0_9ACTN</name>
<keyword evidence="13" id="KW-1185">Reference proteome</keyword>
<dbReference type="InterPro" id="IPR050482">
    <property type="entry name" value="Sensor_HK_TwoCompSys"/>
</dbReference>
<evidence type="ECO:0000256" key="1">
    <source>
        <dbReference type="ARBA" id="ARBA00000085"/>
    </source>
</evidence>
<keyword evidence="10" id="KW-0812">Transmembrane</keyword>
<dbReference type="SUPFAM" id="SSF55874">
    <property type="entry name" value="ATPase domain of HSP90 chaperone/DNA topoisomerase II/histidine kinase"/>
    <property type="match status" value="1"/>
</dbReference>
<feature type="compositionally biased region" description="Basic and acidic residues" evidence="9">
    <location>
        <begin position="374"/>
        <end position="387"/>
    </location>
</feature>
<dbReference type="InterPro" id="IPR003594">
    <property type="entry name" value="HATPase_dom"/>
</dbReference>
<feature type="transmembrane region" description="Helical" evidence="10">
    <location>
        <begin position="82"/>
        <end position="112"/>
    </location>
</feature>
<keyword evidence="5" id="KW-0547">Nucleotide-binding</keyword>
<comment type="catalytic activity">
    <reaction evidence="1">
        <text>ATP + protein L-histidine = ADP + protein N-phospho-L-histidine.</text>
        <dbReference type="EC" id="2.7.13.3"/>
    </reaction>
</comment>
<evidence type="ECO:0000256" key="8">
    <source>
        <dbReference type="ARBA" id="ARBA00023012"/>
    </source>
</evidence>
<dbReference type="EMBL" id="CP021121">
    <property type="protein sequence ID" value="ARQ72504.1"/>
    <property type="molecule type" value="Genomic_DNA"/>
</dbReference>
<keyword evidence="3" id="KW-0597">Phosphoprotein</keyword>
<evidence type="ECO:0000256" key="9">
    <source>
        <dbReference type="SAM" id="MobiDB-lite"/>
    </source>
</evidence>
<accession>A0A1W7D6A0</accession>
<feature type="region of interest" description="Disordered" evidence="9">
    <location>
        <begin position="363"/>
        <end position="396"/>
    </location>
</feature>
<dbReference type="CDD" id="cd16917">
    <property type="entry name" value="HATPase_UhpB-NarQ-NarX-like"/>
    <property type="match status" value="1"/>
</dbReference>
<dbReference type="GO" id="GO:0016020">
    <property type="term" value="C:membrane"/>
    <property type="evidence" value="ECO:0007669"/>
    <property type="project" value="InterPro"/>
</dbReference>
<dbReference type="EC" id="2.7.13.3" evidence="2"/>
<feature type="domain" description="Histidine kinase/HSP90-like ATPase" evidence="11">
    <location>
        <begin position="326"/>
        <end position="424"/>
    </location>
</feature>
<feature type="compositionally biased region" description="Basic and acidic residues" evidence="9">
    <location>
        <begin position="1"/>
        <end position="10"/>
    </location>
</feature>
<keyword evidence="8" id="KW-0902">Two-component regulatory system</keyword>
<dbReference type="InterPro" id="IPR036890">
    <property type="entry name" value="HATPase_C_sf"/>
</dbReference>
<dbReference type="KEGG" id="smao:CAG99_19930"/>
<reference evidence="12 13" key="1">
    <citation type="submission" date="2017-05" db="EMBL/GenBank/DDBJ databases">
        <title>Complete genome sequence of Streptomyces sp. SCSIO 03032 revealed the diverse biosynthetic pathways for its bioactive secondary metabolites.</title>
        <authorList>
            <person name="Ma L."/>
            <person name="Zhu Y."/>
            <person name="Zhang W."/>
            <person name="Zhang G."/>
            <person name="Tian X."/>
            <person name="Zhang S."/>
            <person name="Zhang C."/>
        </authorList>
    </citation>
    <scope>NUCLEOTIDE SEQUENCE [LARGE SCALE GENOMIC DNA]</scope>
    <source>
        <strain evidence="12 13">SCSIO 03032</strain>
    </source>
</reference>
<organism evidence="12 13">
    <name type="scientific">Streptomyces marincola</name>
    <dbReference type="NCBI Taxonomy" id="2878388"/>
    <lineage>
        <taxon>Bacteria</taxon>
        <taxon>Bacillati</taxon>
        <taxon>Actinomycetota</taxon>
        <taxon>Actinomycetes</taxon>
        <taxon>Kitasatosporales</taxon>
        <taxon>Streptomycetaceae</taxon>
        <taxon>Streptomyces</taxon>
    </lineage>
</organism>
<dbReference type="AlphaFoldDB" id="A0A1W7D6A0"/>
<dbReference type="Gene3D" id="1.20.5.1930">
    <property type="match status" value="1"/>
</dbReference>
<evidence type="ECO:0000256" key="7">
    <source>
        <dbReference type="ARBA" id="ARBA00022840"/>
    </source>
</evidence>
<keyword evidence="10" id="KW-0472">Membrane</keyword>
<dbReference type="InterPro" id="IPR011712">
    <property type="entry name" value="Sig_transdc_His_kin_sub3_dim/P"/>
</dbReference>
<evidence type="ECO:0000256" key="2">
    <source>
        <dbReference type="ARBA" id="ARBA00012438"/>
    </source>
</evidence>
<keyword evidence="4" id="KW-0808">Transferase</keyword>
<evidence type="ECO:0000313" key="12">
    <source>
        <dbReference type="EMBL" id="ARQ72504.1"/>
    </source>
</evidence>
<evidence type="ECO:0000256" key="3">
    <source>
        <dbReference type="ARBA" id="ARBA00022553"/>
    </source>
</evidence>
<dbReference type="GO" id="GO:0000155">
    <property type="term" value="F:phosphorelay sensor kinase activity"/>
    <property type="evidence" value="ECO:0007669"/>
    <property type="project" value="InterPro"/>
</dbReference>
<evidence type="ECO:0000259" key="11">
    <source>
        <dbReference type="SMART" id="SM00387"/>
    </source>
</evidence>
<dbReference type="Pfam" id="PF02518">
    <property type="entry name" value="HATPase_c"/>
    <property type="match status" value="1"/>
</dbReference>
<feature type="region of interest" description="Disordered" evidence="9">
    <location>
        <begin position="1"/>
        <end position="24"/>
    </location>
</feature>
<feature type="transmembrane region" description="Helical" evidence="10">
    <location>
        <begin position="60"/>
        <end position="76"/>
    </location>
</feature>
<dbReference type="PANTHER" id="PTHR24421">
    <property type="entry name" value="NITRATE/NITRITE SENSOR PROTEIN NARX-RELATED"/>
    <property type="match status" value="1"/>
</dbReference>
<keyword evidence="7" id="KW-0067">ATP-binding</keyword>
<feature type="transmembrane region" description="Helical" evidence="10">
    <location>
        <begin position="147"/>
        <end position="167"/>
    </location>
</feature>
<keyword evidence="6 12" id="KW-0418">Kinase</keyword>
<dbReference type="GO" id="GO:0005524">
    <property type="term" value="F:ATP binding"/>
    <property type="evidence" value="ECO:0007669"/>
    <property type="project" value="UniProtKB-KW"/>
</dbReference>
<evidence type="ECO:0000256" key="5">
    <source>
        <dbReference type="ARBA" id="ARBA00022741"/>
    </source>
</evidence>
<dbReference type="Pfam" id="PF07730">
    <property type="entry name" value="HisKA_3"/>
    <property type="match status" value="1"/>
</dbReference>
<dbReference type="OrthoDB" id="227596at2"/>
<evidence type="ECO:0000256" key="6">
    <source>
        <dbReference type="ARBA" id="ARBA00022777"/>
    </source>
</evidence>
<gene>
    <name evidence="12" type="ORF">CAG99_19930</name>
</gene>
<proteinExistence type="predicted"/>
<feature type="transmembrane region" description="Helical" evidence="10">
    <location>
        <begin position="27"/>
        <end position="48"/>
    </location>
</feature>
<sequence length="426" mass="44722">MRWRARHDGSRPAPRPRSPGRPGGARLPAWAVDVLLGVAVAATLSFVISAEQGGRHNPDALAYLWAAGLGALMLARRRYPVIVLAVTVLGLFSYYAAGYPAVGLAVPVAAALFSAAESGRTGHAVAATAVVVAVSLSFRLLEGQDVWFVVGYELAGHVLLMATAIALGDSLRSRRSAQAGARRIAELVADRYRRDADARLHAERLAIARDLHDSIGHTTSVVSLHADVAREALGRDEARAREALGLIKATTTRTMTELRRTVALLRAPGEGPPPVVSLANLDALREPAAAAGIDLVLDIDLCPGGAPPGGQGPAGPWSDGDRLPATVHAAAFRIVQEAVTNIVRHSRGRRARVAVRVDGGVLRLSVTDDGPPGPRRERGGSGREPGRGHGVAGMRERAEALGGRLRASHEPTGFVVEAVLPLDRPA</sequence>
<feature type="transmembrane region" description="Helical" evidence="10">
    <location>
        <begin position="124"/>
        <end position="141"/>
    </location>
</feature>
<evidence type="ECO:0000256" key="4">
    <source>
        <dbReference type="ARBA" id="ARBA00022679"/>
    </source>
</evidence>
<evidence type="ECO:0000313" key="13">
    <source>
        <dbReference type="Proteomes" id="UP000194218"/>
    </source>
</evidence>
<evidence type="ECO:0000256" key="10">
    <source>
        <dbReference type="SAM" id="Phobius"/>
    </source>
</evidence>